<dbReference type="EC" id="2.7.13.3" evidence="2"/>
<evidence type="ECO:0000256" key="7">
    <source>
        <dbReference type="ARBA" id="ARBA00022840"/>
    </source>
</evidence>
<evidence type="ECO:0000313" key="10">
    <source>
        <dbReference type="Proteomes" id="UP000596351"/>
    </source>
</evidence>
<dbReference type="InterPro" id="IPR035965">
    <property type="entry name" value="PAS-like_dom_sf"/>
</dbReference>
<dbReference type="EMBL" id="CP032405">
    <property type="protein sequence ID" value="QRF52727.1"/>
    <property type="molecule type" value="Genomic_DNA"/>
</dbReference>
<reference evidence="9 10" key="1">
    <citation type="submission" date="2018-09" db="EMBL/GenBank/DDBJ databases">
        <title>Rhizobium sp. MAE2-X.</title>
        <authorList>
            <person name="Lee Y."/>
            <person name="Jeon C.O."/>
        </authorList>
    </citation>
    <scope>NUCLEOTIDE SEQUENCE [LARGE SCALE GENOMIC DNA]</scope>
    <source>
        <strain evidence="9 10">MAE2-X</strain>
    </source>
</reference>
<keyword evidence="5" id="KW-0547">Nucleotide-binding</keyword>
<evidence type="ECO:0000259" key="8">
    <source>
        <dbReference type="SMART" id="SM00911"/>
    </source>
</evidence>
<evidence type="ECO:0000313" key="9">
    <source>
        <dbReference type="EMBL" id="QRF52727.1"/>
    </source>
</evidence>
<protein>
    <recommendedName>
        <fullName evidence="2">histidine kinase</fullName>
        <ecNumber evidence="2">2.7.13.3</ecNumber>
    </recommendedName>
</protein>
<evidence type="ECO:0000256" key="3">
    <source>
        <dbReference type="ARBA" id="ARBA00022553"/>
    </source>
</evidence>
<dbReference type="PANTHER" id="PTHR41523:SF7">
    <property type="entry name" value="HISTIDINE KINASE"/>
    <property type="match status" value="1"/>
</dbReference>
<dbReference type="Proteomes" id="UP000596351">
    <property type="component" value="Chromosome"/>
</dbReference>
<feature type="domain" description="Signal transduction histidine kinase HWE region" evidence="8">
    <location>
        <begin position="161"/>
        <end position="241"/>
    </location>
</feature>
<evidence type="ECO:0000256" key="6">
    <source>
        <dbReference type="ARBA" id="ARBA00022777"/>
    </source>
</evidence>
<dbReference type="InterPro" id="IPR013656">
    <property type="entry name" value="PAS_4"/>
</dbReference>
<evidence type="ECO:0000256" key="2">
    <source>
        <dbReference type="ARBA" id="ARBA00012438"/>
    </source>
</evidence>
<gene>
    <name evidence="9" type="ORF">D4A92_15435</name>
</gene>
<evidence type="ECO:0000256" key="5">
    <source>
        <dbReference type="ARBA" id="ARBA00022741"/>
    </source>
</evidence>
<keyword evidence="10" id="KW-1185">Reference proteome</keyword>
<dbReference type="Pfam" id="PF08448">
    <property type="entry name" value="PAS_4"/>
    <property type="match status" value="1"/>
</dbReference>
<dbReference type="InterPro" id="IPR036890">
    <property type="entry name" value="HATPase_C_sf"/>
</dbReference>
<organism evidence="9 10">
    <name type="scientific">Rhizobium rosettiformans</name>
    <dbReference type="NCBI Taxonomy" id="1368430"/>
    <lineage>
        <taxon>Bacteria</taxon>
        <taxon>Pseudomonadati</taxon>
        <taxon>Pseudomonadota</taxon>
        <taxon>Alphaproteobacteria</taxon>
        <taxon>Hyphomicrobiales</taxon>
        <taxon>Rhizobiaceae</taxon>
        <taxon>Rhizobium/Agrobacterium group</taxon>
        <taxon>Rhizobium</taxon>
    </lineage>
</organism>
<keyword evidence="6" id="KW-0418">Kinase</keyword>
<dbReference type="Pfam" id="PF07536">
    <property type="entry name" value="HWE_HK"/>
    <property type="match status" value="1"/>
</dbReference>
<keyword evidence="7" id="KW-0067">ATP-binding</keyword>
<evidence type="ECO:0000256" key="4">
    <source>
        <dbReference type="ARBA" id="ARBA00022679"/>
    </source>
</evidence>
<dbReference type="SMART" id="SM00911">
    <property type="entry name" value="HWE_HK"/>
    <property type="match status" value="1"/>
</dbReference>
<dbReference type="Gene3D" id="3.30.450.20">
    <property type="entry name" value="PAS domain"/>
    <property type="match status" value="1"/>
</dbReference>
<sequence>MDDPVMRSTTTAGAVDSMVGELTAADPLLVGNDAFLAAVLSGCGDCIKVLDLQGRLQFMSEGGKRVMEVDDFAPLKGCPWPDFWSGDGNTAARQAVEAAIAGKPSRFVGEANTVKGNSRFWDVQVAPIFKADGSPSHILSISKDISDVTDARQRLELLNGELQHRIKNTLAVVSAIARQTLKGDDIRDRRDAFTGRLQALAEANDMISRKALQDAPIRAVVENALRPHVQSEQRFSISGHDLDLTAKHALTVALTIHELATNATKYGALSDGNGKIDIRWQVDRRADNPNEAFHFIWQESGGPHVHEPKTQGFGSKLISRIFAADFAGQVSVEYHPTGLVCTMRAPIPQ</sequence>
<dbReference type="SUPFAM" id="SSF55785">
    <property type="entry name" value="PYP-like sensor domain (PAS domain)"/>
    <property type="match status" value="1"/>
</dbReference>
<dbReference type="InterPro" id="IPR011102">
    <property type="entry name" value="Sig_transdc_His_kinase_HWE"/>
</dbReference>
<keyword evidence="3" id="KW-0597">Phosphoprotein</keyword>
<evidence type="ECO:0000256" key="1">
    <source>
        <dbReference type="ARBA" id="ARBA00000085"/>
    </source>
</evidence>
<name>A0ABX7EZ56_9HYPH</name>
<keyword evidence="4" id="KW-0808">Transferase</keyword>
<accession>A0ABX7EZ56</accession>
<comment type="catalytic activity">
    <reaction evidence="1">
        <text>ATP + protein L-histidine = ADP + protein N-phospho-L-histidine.</text>
        <dbReference type="EC" id="2.7.13.3"/>
    </reaction>
</comment>
<dbReference type="Gene3D" id="3.30.565.10">
    <property type="entry name" value="Histidine kinase-like ATPase, C-terminal domain"/>
    <property type="match status" value="1"/>
</dbReference>
<proteinExistence type="predicted"/>
<dbReference type="PANTHER" id="PTHR41523">
    <property type="entry name" value="TWO-COMPONENT SYSTEM SENSOR PROTEIN"/>
    <property type="match status" value="1"/>
</dbReference>